<dbReference type="GO" id="GO:0005634">
    <property type="term" value="C:nucleus"/>
    <property type="evidence" value="ECO:0007669"/>
    <property type="project" value="TreeGrafter"/>
</dbReference>
<accession>F0XNG9</accession>
<feature type="compositionally biased region" description="Acidic residues" evidence="1">
    <location>
        <begin position="227"/>
        <end position="250"/>
    </location>
</feature>
<keyword evidence="3" id="KW-1185">Reference proteome</keyword>
<feature type="compositionally biased region" description="Polar residues" evidence="1">
    <location>
        <begin position="173"/>
        <end position="183"/>
    </location>
</feature>
<dbReference type="EMBL" id="GL629795">
    <property type="protein sequence ID" value="EFX00931.1"/>
    <property type="molecule type" value="Genomic_DNA"/>
</dbReference>
<feature type="region of interest" description="Disordered" evidence="1">
    <location>
        <begin position="409"/>
        <end position="437"/>
    </location>
</feature>
<reference evidence="2 3" key="1">
    <citation type="journal article" date="2011" name="Proc. Natl. Acad. Sci. U.S.A.">
        <title>Genome and transcriptome analyses of the mountain pine beetle-fungal symbiont Grosmannia clavigera, a lodgepole pine pathogen.</title>
        <authorList>
            <person name="DiGuistini S."/>
            <person name="Wang Y."/>
            <person name="Liao N.Y."/>
            <person name="Taylor G."/>
            <person name="Tanguay P."/>
            <person name="Feau N."/>
            <person name="Henrissat B."/>
            <person name="Chan S.K."/>
            <person name="Hesse-Orce U."/>
            <person name="Alamouti S.M."/>
            <person name="Tsui C.K.M."/>
            <person name="Docking R.T."/>
            <person name="Levasseur A."/>
            <person name="Haridas S."/>
            <person name="Robertson G."/>
            <person name="Birol I."/>
            <person name="Holt R.A."/>
            <person name="Marra M.A."/>
            <person name="Hamelin R.C."/>
            <person name="Hirst M."/>
            <person name="Jones S.J.M."/>
            <person name="Bohlmann J."/>
            <person name="Breuil C."/>
        </authorList>
    </citation>
    <scope>NUCLEOTIDE SEQUENCE [LARGE SCALE GENOMIC DNA]</scope>
    <source>
        <strain evidence="3">kw1407 / UAMH 11150</strain>
    </source>
</reference>
<feature type="region of interest" description="Disordered" evidence="1">
    <location>
        <begin position="164"/>
        <end position="195"/>
    </location>
</feature>
<evidence type="ECO:0000256" key="1">
    <source>
        <dbReference type="SAM" id="MobiDB-lite"/>
    </source>
</evidence>
<dbReference type="AlphaFoldDB" id="F0XNG9"/>
<protein>
    <submittedName>
        <fullName evidence="2">Regulatory factor</fullName>
    </submittedName>
</protein>
<dbReference type="eggNOG" id="KOG2406">
    <property type="taxonomic scope" value="Eukaryota"/>
</dbReference>
<dbReference type="STRING" id="655863.F0XNG9"/>
<dbReference type="Proteomes" id="UP000007796">
    <property type="component" value="Unassembled WGS sequence"/>
</dbReference>
<name>F0XNG9_GROCL</name>
<dbReference type="PANTHER" id="PTHR13060">
    <property type="entry name" value="SGT1 PROTEIN HSGT1 SUPPRESSOR OF GCR2"/>
    <property type="match status" value="1"/>
</dbReference>
<feature type="region of interest" description="Disordered" evidence="1">
    <location>
        <begin position="340"/>
        <end position="378"/>
    </location>
</feature>
<dbReference type="GeneID" id="25974955"/>
<gene>
    <name evidence="2" type="ORF">CMQ_2012</name>
</gene>
<dbReference type="InParanoid" id="F0XNG9"/>
<feature type="compositionally biased region" description="Polar residues" evidence="1">
    <location>
        <begin position="352"/>
        <end position="369"/>
    </location>
</feature>
<dbReference type="PANTHER" id="PTHR13060:SF0">
    <property type="entry name" value="PROTEIN ECDYSONELESS HOMOLOG"/>
    <property type="match status" value="1"/>
</dbReference>
<dbReference type="InterPro" id="IPR010770">
    <property type="entry name" value="Ecd"/>
</dbReference>
<dbReference type="OrthoDB" id="27237at2759"/>
<feature type="region of interest" description="Disordered" evidence="1">
    <location>
        <begin position="220"/>
        <end position="250"/>
    </location>
</feature>
<proteinExistence type="predicted"/>
<evidence type="ECO:0000313" key="2">
    <source>
        <dbReference type="EMBL" id="EFX00931.1"/>
    </source>
</evidence>
<evidence type="ECO:0000313" key="3">
    <source>
        <dbReference type="Proteomes" id="UP000007796"/>
    </source>
</evidence>
<feature type="compositionally biased region" description="Polar residues" evidence="1">
    <location>
        <begin position="290"/>
        <end position="299"/>
    </location>
</feature>
<feature type="region of interest" description="Disordered" evidence="1">
    <location>
        <begin position="290"/>
        <end position="324"/>
    </location>
</feature>
<organism evidence="3">
    <name type="scientific">Grosmannia clavigera (strain kw1407 / UAMH 11150)</name>
    <name type="common">Blue stain fungus</name>
    <name type="synonym">Graphiocladiella clavigera</name>
    <dbReference type="NCBI Taxonomy" id="655863"/>
    <lineage>
        <taxon>Eukaryota</taxon>
        <taxon>Fungi</taxon>
        <taxon>Dikarya</taxon>
        <taxon>Ascomycota</taxon>
        <taxon>Pezizomycotina</taxon>
        <taxon>Sordariomycetes</taxon>
        <taxon>Sordariomycetidae</taxon>
        <taxon>Ophiostomatales</taxon>
        <taxon>Ophiostomataceae</taxon>
        <taxon>Leptographium</taxon>
    </lineage>
</organism>
<dbReference type="RefSeq" id="XP_014170413.1">
    <property type="nucleotide sequence ID" value="XM_014314938.1"/>
</dbReference>
<dbReference type="HOGENOM" id="CLU_055688_0_0_1"/>
<sequence>MRDPDMTKRIFSSEQKTFAFPPTDLVSVSVRFTRILFAQLRGLRFTPPEAWSKEFAAHVRSVIEKEDAAVGSMPSTDGRKVRIMANLGLKITCGAELMALTAETNNSRVVREVGLVLEDLAEDGDDAGHLPTDEDIRSWKYFDRDDDESWLNINFTEFERELDNVPRNKNDESTSTAESNTAGNVRASDSPGFGDAHVQADLQKMVSRFQAFLDDDAAGLDGIDMDRMDEDDDTDEEDSEADSSDVSFDEDTFSRLMREMMGLPPDTASEATSSQAPVQNLADTLTERLSTASTTSKTIQGDAGSHGVVSKSPGTPVDDTDDEDGISNLAAQFEAELKVHGALRLNPPSKGHQATVTEGPSTGSDTANKPESDEEGEVDVDYNLVRNLLESFKSQAGMAGPAGNILGMMGLTLPRDDDEAEVGSRGEDGVSGSKGSG</sequence>